<keyword evidence="1" id="KW-0472">Membrane</keyword>
<reference evidence="2 3" key="1">
    <citation type="journal article" date="2021" name="Sci. Rep.">
        <title>The genome of the diatom Chaetoceros tenuissimus carries an ancient integrated fragment of an extant virus.</title>
        <authorList>
            <person name="Hongo Y."/>
            <person name="Kimura K."/>
            <person name="Takaki Y."/>
            <person name="Yoshida Y."/>
            <person name="Baba S."/>
            <person name="Kobayashi G."/>
            <person name="Nagasaki K."/>
            <person name="Hano T."/>
            <person name="Tomaru Y."/>
        </authorList>
    </citation>
    <scope>NUCLEOTIDE SEQUENCE [LARGE SCALE GENOMIC DNA]</scope>
    <source>
        <strain evidence="2 3">NIES-3715</strain>
    </source>
</reference>
<evidence type="ECO:0000313" key="2">
    <source>
        <dbReference type="EMBL" id="GFH55376.1"/>
    </source>
</evidence>
<proteinExistence type="predicted"/>
<name>A0AAD3D044_9STRA</name>
<dbReference type="AlphaFoldDB" id="A0AAD3D044"/>
<keyword evidence="3" id="KW-1185">Reference proteome</keyword>
<protein>
    <submittedName>
        <fullName evidence="2">Uncharacterized protein</fullName>
    </submittedName>
</protein>
<feature type="transmembrane region" description="Helical" evidence="1">
    <location>
        <begin position="81"/>
        <end position="105"/>
    </location>
</feature>
<evidence type="ECO:0000313" key="3">
    <source>
        <dbReference type="Proteomes" id="UP001054902"/>
    </source>
</evidence>
<sequence length="178" mass="19975">MVEEKPVVLKILLGCSSKGYRWIDRTKRSSNPYLQKYYADHEWKEFCDNVDSSLNLVEETEPVEEIGEWEESSPGITCMCLYWAFLILSCGIGFCVMGCLALCAATEHSGGDNTIIQPVQMKACMKLLNEESKKKGNILLQMEKTSGTIAASRDAESGAYVQHIKCTIKEDKFIDDVL</sequence>
<organism evidence="2 3">
    <name type="scientific">Chaetoceros tenuissimus</name>
    <dbReference type="NCBI Taxonomy" id="426638"/>
    <lineage>
        <taxon>Eukaryota</taxon>
        <taxon>Sar</taxon>
        <taxon>Stramenopiles</taxon>
        <taxon>Ochrophyta</taxon>
        <taxon>Bacillariophyta</taxon>
        <taxon>Coscinodiscophyceae</taxon>
        <taxon>Chaetocerotophycidae</taxon>
        <taxon>Chaetocerotales</taxon>
        <taxon>Chaetocerotaceae</taxon>
        <taxon>Chaetoceros</taxon>
    </lineage>
</organism>
<accession>A0AAD3D044</accession>
<gene>
    <name evidence="2" type="ORF">CTEN210_11852</name>
</gene>
<comment type="caution">
    <text evidence="2">The sequence shown here is derived from an EMBL/GenBank/DDBJ whole genome shotgun (WGS) entry which is preliminary data.</text>
</comment>
<dbReference type="Proteomes" id="UP001054902">
    <property type="component" value="Unassembled WGS sequence"/>
</dbReference>
<evidence type="ECO:0000256" key="1">
    <source>
        <dbReference type="SAM" id="Phobius"/>
    </source>
</evidence>
<keyword evidence="1" id="KW-0812">Transmembrane</keyword>
<dbReference type="EMBL" id="BLLK01000047">
    <property type="protein sequence ID" value="GFH55376.1"/>
    <property type="molecule type" value="Genomic_DNA"/>
</dbReference>
<keyword evidence="1" id="KW-1133">Transmembrane helix</keyword>